<dbReference type="GO" id="GO:0006882">
    <property type="term" value="P:intracellular zinc ion homeostasis"/>
    <property type="evidence" value="ECO:0007669"/>
    <property type="project" value="TreeGrafter"/>
</dbReference>
<dbReference type="InterPro" id="IPR050291">
    <property type="entry name" value="CDF_Transporter"/>
</dbReference>
<comment type="similarity">
    <text evidence="2">Belongs to the cation diffusion facilitator (CDF) transporter (TC 2.A.4) family.</text>
</comment>
<gene>
    <name evidence="10" type="ordered locus">Trad_2397</name>
</gene>
<evidence type="ECO:0000256" key="7">
    <source>
        <dbReference type="SAM" id="Phobius"/>
    </source>
</evidence>
<dbReference type="KEGG" id="tra:Trad_2397"/>
<keyword evidence="11" id="KW-1185">Reference proteome</keyword>
<evidence type="ECO:0000256" key="1">
    <source>
        <dbReference type="ARBA" id="ARBA00004141"/>
    </source>
</evidence>
<feature type="transmembrane region" description="Helical" evidence="7">
    <location>
        <begin position="151"/>
        <end position="171"/>
    </location>
</feature>
<feature type="transmembrane region" description="Helical" evidence="7">
    <location>
        <begin position="110"/>
        <end position="130"/>
    </location>
</feature>
<dbReference type="RefSeq" id="WP_013178869.1">
    <property type="nucleotide sequence ID" value="NC_014221.1"/>
</dbReference>
<dbReference type="InterPro" id="IPR027469">
    <property type="entry name" value="Cation_efflux_TMD_sf"/>
</dbReference>
<dbReference type="Proteomes" id="UP000000379">
    <property type="component" value="Chromosome"/>
</dbReference>
<evidence type="ECO:0000256" key="6">
    <source>
        <dbReference type="ARBA" id="ARBA00023136"/>
    </source>
</evidence>
<feature type="domain" description="Cation efflux protein cytoplasmic" evidence="9">
    <location>
        <begin position="206"/>
        <end position="283"/>
    </location>
</feature>
<feature type="transmembrane region" description="Helical" evidence="7">
    <location>
        <begin position="79"/>
        <end position="98"/>
    </location>
</feature>
<accession>D7CT43</accession>
<dbReference type="Gene3D" id="1.20.1510.10">
    <property type="entry name" value="Cation efflux protein transmembrane domain"/>
    <property type="match status" value="1"/>
</dbReference>
<dbReference type="SUPFAM" id="SSF161111">
    <property type="entry name" value="Cation efflux protein transmembrane domain-like"/>
    <property type="match status" value="1"/>
</dbReference>
<evidence type="ECO:0000313" key="10">
    <source>
        <dbReference type="EMBL" id="ADI15506.1"/>
    </source>
</evidence>
<dbReference type="Pfam" id="PF16916">
    <property type="entry name" value="ZT_dimer"/>
    <property type="match status" value="1"/>
</dbReference>
<dbReference type="SUPFAM" id="SSF160240">
    <property type="entry name" value="Cation efflux protein cytoplasmic domain-like"/>
    <property type="match status" value="1"/>
</dbReference>
<dbReference type="GO" id="GO:0015341">
    <property type="term" value="F:zinc efflux antiporter activity"/>
    <property type="evidence" value="ECO:0007669"/>
    <property type="project" value="TreeGrafter"/>
</dbReference>
<feature type="domain" description="Cation efflux protein transmembrane" evidence="8">
    <location>
        <begin position="9"/>
        <end position="202"/>
    </location>
</feature>
<name>D7CT43_TRURR</name>
<evidence type="ECO:0000256" key="3">
    <source>
        <dbReference type="ARBA" id="ARBA00022448"/>
    </source>
</evidence>
<dbReference type="GO" id="GO:0005886">
    <property type="term" value="C:plasma membrane"/>
    <property type="evidence" value="ECO:0007669"/>
    <property type="project" value="TreeGrafter"/>
</dbReference>
<keyword evidence="5 7" id="KW-1133">Transmembrane helix</keyword>
<dbReference type="InterPro" id="IPR002524">
    <property type="entry name" value="Cation_efflux"/>
</dbReference>
<dbReference type="InterPro" id="IPR036837">
    <property type="entry name" value="Cation_efflux_CTD_sf"/>
</dbReference>
<dbReference type="PANTHER" id="PTHR43840:SF15">
    <property type="entry name" value="MITOCHONDRIAL METAL TRANSPORTER 1-RELATED"/>
    <property type="match status" value="1"/>
</dbReference>
<dbReference type="HOGENOM" id="CLU_013430_3_0_0"/>
<feature type="transmembrane region" description="Helical" evidence="7">
    <location>
        <begin position="12"/>
        <end position="35"/>
    </location>
</feature>
<evidence type="ECO:0000256" key="2">
    <source>
        <dbReference type="ARBA" id="ARBA00008114"/>
    </source>
</evidence>
<keyword evidence="3" id="KW-0813">Transport</keyword>
<keyword evidence="4 7" id="KW-0812">Transmembrane</keyword>
<feature type="transmembrane region" description="Helical" evidence="7">
    <location>
        <begin position="41"/>
        <end position="58"/>
    </location>
</feature>
<dbReference type="PANTHER" id="PTHR43840">
    <property type="entry name" value="MITOCHONDRIAL METAL TRANSPORTER 1-RELATED"/>
    <property type="match status" value="1"/>
</dbReference>
<sequence>MTDSRQGAWFSFALAIVVLALKGGAFALTGSVALLSDAAESLVNVVAAVMVLAAVRVARLPPDYRHPYGHHKVEYLSSAFEGGLILLAAAAILASAVPRLVTPQPLENPLAGTLVAVAAIALNGGGALLVGRVAERTGSAALAANARHLWTDVWTSVGVVLGVLLVALTGWLRLDPAIAALVALNIVREGWLVLRGSFSSLLDARLPDDEERLILEVLDAHPQVLGYHRLRSRRSGSGRFAEVDVFVPPEMTVGEAHELVSGLEARLRKCLPGLVTTIHVEPFVAGVREGTRSPREEFRASPHRKA</sequence>
<organism evidence="10 11">
    <name type="scientific">Truepera radiovictrix (strain DSM 17093 / CIP 108686 / LMG 22925 / RQ-24)</name>
    <dbReference type="NCBI Taxonomy" id="649638"/>
    <lineage>
        <taxon>Bacteria</taxon>
        <taxon>Thermotogati</taxon>
        <taxon>Deinococcota</taxon>
        <taxon>Deinococci</taxon>
        <taxon>Trueperales</taxon>
        <taxon>Trueperaceae</taxon>
        <taxon>Truepera</taxon>
    </lineage>
</organism>
<dbReference type="GO" id="GO:0015086">
    <property type="term" value="F:cadmium ion transmembrane transporter activity"/>
    <property type="evidence" value="ECO:0007669"/>
    <property type="project" value="TreeGrafter"/>
</dbReference>
<dbReference type="InterPro" id="IPR027470">
    <property type="entry name" value="Cation_efflux_CTD"/>
</dbReference>
<dbReference type="NCBIfam" id="TIGR01297">
    <property type="entry name" value="CDF"/>
    <property type="match status" value="1"/>
</dbReference>
<dbReference type="STRING" id="649638.Trad_2397"/>
<comment type="subcellular location">
    <subcellularLocation>
        <location evidence="1">Membrane</location>
        <topology evidence="1">Multi-pass membrane protein</topology>
    </subcellularLocation>
</comment>
<dbReference type="EMBL" id="CP002049">
    <property type="protein sequence ID" value="ADI15506.1"/>
    <property type="molecule type" value="Genomic_DNA"/>
</dbReference>
<dbReference type="InterPro" id="IPR058533">
    <property type="entry name" value="Cation_efflux_TM"/>
</dbReference>
<reference evidence="11" key="1">
    <citation type="submission" date="2010-05" db="EMBL/GenBank/DDBJ databases">
        <title>The complete genome of Truepera radiovictris DSM 17093.</title>
        <authorList>
            <consortium name="US DOE Joint Genome Institute (JGI-PGF)"/>
            <person name="Lucas S."/>
            <person name="Copeland A."/>
            <person name="Lapidus A."/>
            <person name="Glavina del Rio T."/>
            <person name="Dalin E."/>
            <person name="Tice H."/>
            <person name="Bruce D."/>
            <person name="Goodwin L."/>
            <person name="Pitluck S."/>
            <person name="Kyrpides N."/>
            <person name="Mavromatis K."/>
            <person name="Ovchinnikova G."/>
            <person name="Munk A.C."/>
            <person name="Detter J.C."/>
            <person name="Han C."/>
            <person name="Tapia R."/>
            <person name="Land M."/>
            <person name="Hauser L."/>
            <person name="Markowitz V."/>
            <person name="Cheng J.-F."/>
            <person name="Hugenholtz P."/>
            <person name="Woyke T."/>
            <person name="Wu D."/>
            <person name="Tindall B."/>
            <person name="Pomrenke H.G."/>
            <person name="Brambilla E."/>
            <person name="Klenk H.-P."/>
            <person name="Eisen J.A."/>
        </authorList>
    </citation>
    <scope>NUCLEOTIDE SEQUENCE [LARGE SCALE GENOMIC DNA]</scope>
    <source>
        <strain evidence="11">DSM 17093 / CIP 108686 / LMG 22925 / RQ-24</strain>
    </source>
</reference>
<dbReference type="AlphaFoldDB" id="D7CT43"/>
<dbReference type="eggNOG" id="COG0053">
    <property type="taxonomic scope" value="Bacteria"/>
</dbReference>
<protein>
    <submittedName>
        <fullName evidence="10">Cation diffusion facilitator family transporter</fullName>
    </submittedName>
</protein>
<dbReference type="Pfam" id="PF01545">
    <property type="entry name" value="Cation_efflux"/>
    <property type="match status" value="1"/>
</dbReference>
<dbReference type="GO" id="GO:0015093">
    <property type="term" value="F:ferrous iron transmembrane transporter activity"/>
    <property type="evidence" value="ECO:0007669"/>
    <property type="project" value="TreeGrafter"/>
</dbReference>
<evidence type="ECO:0000259" key="8">
    <source>
        <dbReference type="Pfam" id="PF01545"/>
    </source>
</evidence>
<dbReference type="Gene3D" id="3.30.70.1350">
    <property type="entry name" value="Cation efflux protein, cytoplasmic domain"/>
    <property type="match status" value="1"/>
</dbReference>
<proteinExistence type="inferred from homology"/>
<evidence type="ECO:0000313" key="11">
    <source>
        <dbReference type="Proteomes" id="UP000000379"/>
    </source>
</evidence>
<reference evidence="10 11" key="2">
    <citation type="journal article" date="2011" name="Stand. Genomic Sci.">
        <title>Complete genome sequence of Truepera radiovictrix type strain (RQ-24).</title>
        <authorList>
            <person name="Ivanova N."/>
            <person name="Rohde C."/>
            <person name="Munk C."/>
            <person name="Nolan M."/>
            <person name="Lucas S."/>
            <person name="Del Rio T.G."/>
            <person name="Tice H."/>
            <person name="Deshpande S."/>
            <person name="Cheng J.F."/>
            <person name="Tapia R."/>
            <person name="Han C."/>
            <person name="Goodwin L."/>
            <person name="Pitluck S."/>
            <person name="Liolios K."/>
            <person name="Mavromatis K."/>
            <person name="Mikhailova N."/>
            <person name="Pati A."/>
            <person name="Chen A."/>
            <person name="Palaniappan K."/>
            <person name="Land M."/>
            <person name="Hauser L."/>
            <person name="Chang Y.J."/>
            <person name="Jeffries C.D."/>
            <person name="Brambilla E."/>
            <person name="Rohde M."/>
            <person name="Goker M."/>
            <person name="Tindall B.J."/>
            <person name="Woyke T."/>
            <person name="Bristow J."/>
            <person name="Eisen J.A."/>
            <person name="Markowitz V."/>
            <person name="Hugenholtz P."/>
            <person name="Kyrpides N.C."/>
            <person name="Klenk H.P."/>
            <person name="Lapidus A."/>
        </authorList>
    </citation>
    <scope>NUCLEOTIDE SEQUENCE [LARGE SCALE GENOMIC DNA]</scope>
    <source>
        <strain evidence="11">DSM 17093 / CIP 108686 / LMG 22925 / RQ-24</strain>
    </source>
</reference>
<evidence type="ECO:0000256" key="4">
    <source>
        <dbReference type="ARBA" id="ARBA00022692"/>
    </source>
</evidence>
<keyword evidence="6 7" id="KW-0472">Membrane</keyword>
<evidence type="ECO:0000256" key="5">
    <source>
        <dbReference type="ARBA" id="ARBA00022989"/>
    </source>
</evidence>
<evidence type="ECO:0000259" key="9">
    <source>
        <dbReference type="Pfam" id="PF16916"/>
    </source>
</evidence>